<feature type="non-terminal residue" evidence="1">
    <location>
        <position position="1"/>
    </location>
</feature>
<sequence>GEQEHCLVKIAYGRTNKVKHEGQIARRMLHGEKLRVIKARVDAARAVRKNRLGELAGKTAGVPMDSPPVSLIDDEKLPYTSPHDRYHIAHSQRNHSNVLNWVSSYGDDPALQDFYMNLKDHVLDRLQQRGVFAPTCLEDDGGRYTFEDRARLVIYKETAYWHEVLRLNWTSYDLRRSQDANHGDIMLLADRPDNEPDSHPFLYARVIRIFHVNIRLYESPMQEFERMDILFVCWFQLDHSAPGSFQTKRLHRLEFVPDSAEQPSFGFVDPSLVIRGCHVIPVFAYGRVHTLLGPSMAREVGGKSDKRAEAHLDFRYHY</sequence>
<reference evidence="1" key="1">
    <citation type="journal article" date="2018" name="Genome Biol. Evol.">
        <title>Genomics and development of Lentinus tigrinus, a white-rot wood-decaying mushroom with dimorphic fruiting bodies.</title>
        <authorList>
            <person name="Wu B."/>
            <person name="Xu Z."/>
            <person name="Knudson A."/>
            <person name="Carlson A."/>
            <person name="Chen N."/>
            <person name="Kovaka S."/>
            <person name="LaButti K."/>
            <person name="Lipzen A."/>
            <person name="Pennachio C."/>
            <person name="Riley R."/>
            <person name="Schakwitz W."/>
            <person name="Umezawa K."/>
            <person name="Ohm R.A."/>
            <person name="Grigoriev I.V."/>
            <person name="Nagy L.G."/>
            <person name="Gibbons J."/>
            <person name="Hibbett D."/>
        </authorList>
    </citation>
    <scope>NUCLEOTIDE SEQUENCE [LARGE SCALE GENOMIC DNA]</scope>
    <source>
        <strain evidence="1">ALCF2SS1-6</strain>
    </source>
</reference>
<keyword evidence="2" id="KW-1185">Reference proteome</keyword>
<dbReference type="OrthoDB" id="3267098at2759"/>
<proteinExistence type="predicted"/>
<dbReference type="STRING" id="1328759.A0A5C2RLX9"/>
<dbReference type="AlphaFoldDB" id="A0A5C2RLX9"/>
<accession>A0A5C2RLX9</accession>
<dbReference type="EMBL" id="ML122350">
    <property type="protein sequence ID" value="RPD52602.1"/>
    <property type="molecule type" value="Genomic_DNA"/>
</dbReference>
<name>A0A5C2RLX9_9APHY</name>
<feature type="non-terminal residue" evidence="1">
    <location>
        <position position="318"/>
    </location>
</feature>
<evidence type="ECO:0000313" key="2">
    <source>
        <dbReference type="Proteomes" id="UP000313359"/>
    </source>
</evidence>
<evidence type="ECO:0000313" key="1">
    <source>
        <dbReference type="EMBL" id="RPD52602.1"/>
    </source>
</evidence>
<dbReference type="Proteomes" id="UP000313359">
    <property type="component" value="Unassembled WGS sequence"/>
</dbReference>
<gene>
    <name evidence="1" type="ORF">L227DRAFT_466282</name>
</gene>
<protein>
    <submittedName>
        <fullName evidence="1">Uncharacterized protein</fullName>
    </submittedName>
</protein>
<organism evidence="1 2">
    <name type="scientific">Lentinus tigrinus ALCF2SS1-6</name>
    <dbReference type="NCBI Taxonomy" id="1328759"/>
    <lineage>
        <taxon>Eukaryota</taxon>
        <taxon>Fungi</taxon>
        <taxon>Dikarya</taxon>
        <taxon>Basidiomycota</taxon>
        <taxon>Agaricomycotina</taxon>
        <taxon>Agaricomycetes</taxon>
        <taxon>Polyporales</taxon>
        <taxon>Polyporaceae</taxon>
        <taxon>Lentinus</taxon>
    </lineage>
</organism>